<sequence length="174" mass="18776">MSDVEPRAFRDACGAFATGVNVITTHCDGHEHGMTANAFMSVSLDPPLVAISIAEKAKMLGKIQRAGRFAVSVLASGMDPIAWHFAGKPNDNLQNLFETIGGLPVVRGALATFVAEVHDEILAGDHTIFLGRVTTLVQAAEPQPLLFFKGKFGEIEDTRRAPASMLQIETELMW</sequence>
<keyword evidence="1" id="KW-0560">Oxidoreductase</keyword>
<evidence type="ECO:0000313" key="4">
    <source>
        <dbReference type="Proteomes" id="UP001250791"/>
    </source>
</evidence>
<organism evidence="3 4">
    <name type="scientific">Rhizobium miluonense</name>
    <dbReference type="NCBI Taxonomy" id="411945"/>
    <lineage>
        <taxon>Bacteria</taxon>
        <taxon>Pseudomonadati</taxon>
        <taxon>Pseudomonadota</taxon>
        <taxon>Alphaproteobacteria</taxon>
        <taxon>Hyphomicrobiales</taxon>
        <taxon>Rhizobiaceae</taxon>
        <taxon>Rhizobium/Agrobacterium group</taxon>
        <taxon>Rhizobium</taxon>
    </lineage>
</organism>
<gene>
    <name evidence="3" type="ORF">J2W52_005349</name>
</gene>
<comment type="caution">
    <text evidence="3">The sequence shown here is derived from an EMBL/GenBank/DDBJ whole genome shotgun (WGS) entry which is preliminary data.</text>
</comment>
<feature type="domain" description="Flavin reductase like" evidence="2">
    <location>
        <begin position="13"/>
        <end position="154"/>
    </location>
</feature>
<evidence type="ECO:0000256" key="1">
    <source>
        <dbReference type="ARBA" id="ARBA00023002"/>
    </source>
</evidence>
<evidence type="ECO:0000313" key="3">
    <source>
        <dbReference type="EMBL" id="MDR6903716.1"/>
    </source>
</evidence>
<keyword evidence="4" id="KW-1185">Reference proteome</keyword>
<dbReference type="Gene3D" id="2.30.110.10">
    <property type="entry name" value="Electron Transport, Fmn-binding Protein, Chain A"/>
    <property type="match status" value="1"/>
</dbReference>
<dbReference type="InterPro" id="IPR012349">
    <property type="entry name" value="Split_barrel_FMN-bd"/>
</dbReference>
<reference evidence="3 4" key="1">
    <citation type="submission" date="2023-07" db="EMBL/GenBank/DDBJ databases">
        <title>Sorghum-associated microbial communities from plants grown in Nebraska, USA.</title>
        <authorList>
            <person name="Schachtman D."/>
        </authorList>
    </citation>
    <scope>NUCLEOTIDE SEQUENCE [LARGE SCALE GENOMIC DNA]</scope>
    <source>
        <strain evidence="3 4">3199</strain>
    </source>
</reference>
<dbReference type="EMBL" id="JAVDUP010000009">
    <property type="protein sequence ID" value="MDR6903716.1"/>
    <property type="molecule type" value="Genomic_DNA"/>
</dbReference>
<accession>A0ABU1SXM1</accession>
<dbReference type="SUPFAM" id="SSF50475">
    <property type="entry name" value="FMN-binding split barrel"/>
    <property type="match status" value="1"/>
</dbReference>
<dbReference type="PANTHER" id="PTHR30466:SF1">
    <property type="entry name" value="FMN REDUCTASE (NADH) RUTF"/>
    <property type="match status" value="1"/>
</dbReference>
<dbReference type="Pfam" id="PF01613">
    <property type="entry name" value="Flavin_Reduct"/>
    <property type="match status" value="1"/>
</dbReference>
<dbReference type="InterPro" id="IPR002563">
    <property type="entry name" value="Flavin_Rdtase-like_dom"/>
</dbReference>
<protein>
    <submittedName>
        <fullName evidence="3">Flavin reductase (DIM6/NTAB) family NADH-FMN oxidoreductase RutF</fullName>
    </submittedName>
</protein>
<dbReference type="RefSeq" id="WP_310235163.1">
    <property type="nucleotide sequence ID" value="NZ_JAVDUP010000009.1"/>
</dbReference>
<dbReference type="PANTHER" id="PTHR30466">
    <property type="entry name" value="FLAVIN REDUCTASE"/>
    <property type="match status" value="1"/>
</dbReference>
<dbReference type="InterPro" id="IPR050268">
    <property type="entry name" value="NADH-dep_flavin_reductase"/>
</dbReference>
<dbReference type="Proteomes" id="UP001250791">
    <property type="component" value="Unassembled WGS sequence"/>
</dbReference>
<evidence type="ECO:0000259" key="2">
    <source>
        <dbReference type="SMART" id="SM00903"/>
    </source>
</evidence>
<name>A0ABU1SXM1_9HYPH</name>
<proteinExistence type="predicted"/>
<dbReference type="SMART" id="SM00903">
    <property type="entry name" value="Flavin_Reduct"/>
    <property type="match status" value="1"/>
</dbReference>